<accession>A0A0F4YKH5</accession>
<dbReference type="GeneID" id="25319960"/>
<evidence type="ECO:0000313" key="3">
    <source>
        <dbReference type="Proteomes" id="UP000053958"/>
    </source>
</evidence>
<keyword evidence="3" id="KW-1185">Reference proteome</keyword>
<proteinExistence type="predicted"/>
<evidence type="ECO:0000256" key="1">
    <source>
        <dbReference type="SAM" id="MobiDB-lite"/>
    </source>
</evidence>
<dbReference type="EMBL" id="LASV01000464">
    <property type="protein sequence ID" value="KKA18366.1"/>
    <property type="molecule type" value="Genomic_DNA"/>
</dbReference>
<organism evidence="2 3">
    <name type="scientific">Rasamsonia emersonii (strain ATCC 16479 / CBS 393.64 / IMI 116815)</name>
    <dbReference type="NCBI Taxonomy" id="1408163"/>
    <lineage>
        <taxon>Eukaryota</taxon>
        <taxon>Fungi</taxon>
        <taxon>Dikarya</taxon>
        <taxon>Ascomycota</taxon>
        <taxon>Pezizomycotina</taxon>
        <taxon>Eurotiomycetes</taxon>
        <taxon>Eurotiomycetidae</taxon>
        <taxon>Eurotiales</taxon>
        <taxon>Trichocomaceae</taxon>
        <taxon>Rasamsonia</taxon>
    </lineage>
</organism>
<feature type="non-terminal residue" evidence="2">
    <location>
        <position position="1"/>
    </location>
</feature>
<reference evidence="2 3" key="1">
    <citation type="submission" date="2015-04" db="EMBL/GenBank/DDBJ databases">
        <authorList>
            <person name="Heijne W.H."/>
            <person name="Fedorova N.D."/>
            <person name="Nierman W.C."/>
            <person name="Vollebregt A.W."/>
            <person name="Zhao Z."/>
            <person name="Wu L."/>
            <person name="Kumar M."/>
            <person name="Stam H."/>
            <person name="van den Berg M.A."/>
            <person name="Pel H.J."/>
        </authorList>
    </citation>
    <scope>NUCLEOTIDE SEQUENCE [LARGE SCALE GENOMIC DNA]</scope>
    <source>
        <strain evidence="2 3">CBS 393.64</strain>
    </source>
</reference>
<evidence type="ECO:0000313" key="2">
    <source>
        <dbReference type="EMBL" id="KKA18366.1"/>
    </source>
</evidence>
<comment type="caution">
    <text evidence="2">The sequence shown here is derived from an EMBL/GenBank/DDBJ whole genome shotgun (WGS) entry which is preliminary data.</text>
</comment>
<sequence length="128" mass="15327">NRHRNRLPPKLRLLALVEIRHLDETRKRTRQKGKGREERKVNRYMPLLYESQRQKKRPCQGARKSQIRMAVKEARPWPSVQREDRPNWRARFFSLSLSTCRTANGKCRTLNLDPDQPLFPAELINIEK</sequence>
<dbReference type="AlphaFoldDB" id="A0A0F4YKH5"/>
<name>A0A0F4YKH5_RASE3</name>
<protein>
    <submittedName>
        <fullName evidence="2">Uncharacterized protein</fullName>
    </submittedName>
</protein>
<feature type="region of interest" description="Disordered" evidence="1">
    <location>
        <begin position="25"/>
        <end position="64"/>
    </location>
</feature>
<dbReference type="Proteomes" id="UP000053958">
    <property type="component" value="Unassembled WGS sequence"/>
</dbReference>
<dbReference type="RefSeq" id="XP_013324978.1">
    <property type="nucleotide sequence ID" value="XM_013469524.1"/>
</dbReference>
<gene>
    <name evidence="2" type="ORF">T310_7694</name>
</gene>